<dbReference type="GO" id="GO:0004499">
    <property type="term" value="F:N,N-dimethylaniline monooxygenase activity"/>
    <property type="evidence" value="ECO:0007669"/>
    <property type="project" value="InterPro"/>
</dbReference>
<organism evidence="5 6">
    <name type="scientific">Acaromyces ingoldii</name>
    <dbReference type="NCBI Taxonomy" id="215250"/>
    <lineage>
        <taxon>Eukaryota</taxon>
        <taxon>Fungi</taxon>
        <taxon>Dikarya</taxon>
        <taxon>Basidiomycota</taxon>
        <taxon>Ustilaginomycotina</taxon>
        <taxon>Exobasidiomycetes</taxon>
        <taxon>Exobasidiales</taxon>
        <taxon>Cryptobasidiaceae</taxon>
        <taxon>Acaromyces</taxon>
    </lineage>
</organism>
<dbReference type="InterPro" id="IPR036188">
    <property type="entry name" value="FAD/NAD-bd_sf"/>
</dbReference>
<keyword evidence="2" id="KW-0285">Flavoprotein</keyword>
<accession>A0A316YU77</accession>
<dbReference type="PANTHER" id="PTHR42877">
    <property type="entry name" value="L-ORNITHINE N(5)-MONOOXYGENASE-RELATED"/>
    <property type="match status" value="1"/>
</dbReference>
<dbReference type="AlphaFoldDB" id="A0A316YU77"/>
<dbReference type="STRING" id="215250.A0A316YU77"/>
<dbReference type="EMBL" id="KZ819635">
    <property type="protein sequence ID" value="PWN91583.1"/>
    <property type="molecule type" value="Genomic_DNA"/>
</dbReference>
<dbReference type="GeneID" id="37041463"/>
<keyword evidence="6" id="KW-1185">Reference proteome</keyword>
<evidence type="ECO:0000256" key="1">
    <source>
        <dbReference type="ARBA" id="ARBA00010139"/>
    </source>
</evidence>
<gene>
    <name evidence="5" type="ORF">FA10DRAFT_249811</name>
</gene>
<dbReference type="GO" id="GO:0050661">
    <property type="term" value="F:NADP binding"/>
    <property type="evidence" value="ECO:0007669"/>
    <property type="project" value="InterPro"/>
</dbReference>
<dbReference type="Gene3D" id="3.50.50.60">
    <property type="entry name" value="FAD/NAD(P)-binding domain"/>
    <property type="match status" value="3"/>
</dbReference>
<dbReference type="Pfam" id="PF00743">
    <property type="entry name" value="FMO-like"/>
    <property type="match status" value="1"/>
</dbReference>
<sequence>MAKETETQLEAIVVGAGFSGITAAHRCRVDLGLTRIKVFEKSDNWGGTWWNNQYPGAACDVPTRLYSLSYAQRKTWNQFFSGQEEIHDYTMSVVRDLNLGHLGHMKHQVLSADYDATRAHWTVSVKDLTNDKVTTYTSRVLFSCVGALSVPRECDVPGWKDFKGPLFHSAQWRKDVDLTGKDVVVLGNGCSAAQIVPEIAPKVKSLLQIVRAKHWIAPQFEDIFGIVPHMSWIEKNVPGIVSLQRYIIAAVLESHFLQAFKKEGKEARQRFAAVSKRYVERCAPPEYHDIIIPKDGELEVACKRRIFDSSGYVPCLGRKNVDVTRDQAAKIEADSVTLQSGRKVHADVIVLANGFQTDQFACQMAIRNAKGVRLEEYWKKQKGAPQAYRTMCVSGFPNLFVVWGPSSVTGHYSAIHSIERSVELATRILKPVFAASSSGDPREVSLSPLHRSAGRSIVVKSAAEDFEQDFIQTQMKDLIFTTGCASWYVDEKTGRVTAVNPSFQTTVAWRALFPQFNDYEYAGMSAKQAWKAWSLGNRLASLLGLGSTPDVRPISARRNVSFLSRLYARLTWPLRHILYRFFVIVLRGASALADKATRYRIIPPPPPSERKSTAPNY</sequence>
<proteinExistence type="inferred from homology"/>
<name>A0A316YU77_9BASI</name>
<evidence type="ECO:0000256" key="4">
    <source>
        <dbReference type="ARBA" id="ARBA00023002"/>
    </source>
</evidence>
<comment type="similarity">
    <text evidence="1">Belongs to the FAD-binding monooxygenase family.</text>
</comment>
<protein>
    <submittedName>
        <fullName evidence="5">FAD/NAD(P)-binding domain-containing protein</fullName>
    </submittedName>
</protein>
<dbReference type="OrthoDB" id="74360at2759"/>
<dbReference type="InParanoid" id="A0A316YU77"/>
<evidence type="ECO:0000313" key="6">
    <source>
        <dbReference type="Proteomes" id="UP000245768"/>
    </source>
</evidence>
<dbReference type="GO" id="GO:0050660">
    <property type="term" value="F:flavin adenine dinucleotide binding"/>
    <property type="evidence" value="ECO:0007669"/>
    <property type="project" value="InterPro"/>
</dbReference>
<dbReference type="Proteomes" id="UP000245768">
    <property type="component" value="Unassembled WGS sequence"/>
</dbReference>
<reference evidence="5 6" key="1">
    <citation type="journal article" date="2018" name="Mol. Biol. Evol.">
        <title>Broad Genomic Sampling Reveals a Smut Pathogenic Ancestry of the Fungal Clade Ustilaginomycotina.</title>
        <authorList>
            <person name="Kijpornyongpan T."/>
            <person name="Mondo S.J."/>
            <person name="Barry K."/>
            <person name="Sandor L."/>
            <person name="Lee J."/>
            <person name="Lipzen A."/>
            <person name="Pangilinan J."/>
            <person name="LaButti K."/>
            <person name="Hainaut M."/>
            <person name="Henrissat B."/>
            <person name="Grigoriev I.V."/>
            <person name="Spatafora J.W."/>
            <person name="Aime M.C."/>
        </authorList>
    </citation>
    <scope>NUCLEOTIDE SEQUENCE [LARGE SCALE GENOMIC DNA]</scope>
    <source>
        <strain evidence="5 6">MCA 4198</strain>
    </source>
</reference>
<dbReference type="RefSeq" id="XP_025378781.1">
    <property type="nucleotide sequence ID" value="XM_025519547.1"/>
</dbReference>
<dbReference type="InterPro" id="IPR051209">
    <property type="entry name" value="FAD-bind_Monooxygenase_sf"/>
</dbReference>
<evidence type="ECO:0000256" key="2">
    <source>
        <dbReference type="ARBA" id="ARBA00022630"/>
    </source>
</evidence>
<evidence type="ECO:0000256" key="3">
    <source>
        <dbReference type="ARBA" id="ARBA00022827"/>
    </source>
</evidence>
<dbReference type="InterPro" id="IPR020946">
    <property type="entry name" value="Flavin_mOase-like"/>
</dbReference>
<dbReference type="SUPFAM" id="SSF51905">
    <property type="entry name" value="FAD/NAD(P)-binding domain"/>
    <property type="match status" value="1"/>
</dbReference>
<dbReference type="PANTHER" id="PTHR42877:SF5">
    <property type="entry name" value="L-ORNITHINE N(5)-MONOOXYGENASE-RELATED"/>
    <property type="match status" value="1"/>
</dbReference>
<keyword evidence="4" id="KW-0560">Oxidoreductase</keyword>
<evidence type="ECO:0000313" key="5">
    <source>
        <dbReference type="EMBL" id="PWN91583.1"/>
    </source>
</evidence>
<keyword evidence="3" id="KW-0274">FAD</keyword>